<accession>A0AA85IXC0</accession>
<evidence type="ECO:0000313" key="2">
    <source>
        <dbReference type="WBParaSite" id="TREG1_114530.2"/>
    </source>
</evidence>
<dbReference type="Proteomes" id="UP000050795">
    <property type="component" value="Unassembled WGS sequence"/>
</dbReference>
<keyword evidence="1" id="KW-1185">Reference proteome</keyword>
<proteinExistence type="predicted"/>
<reference evidence="1" key="1">
    <citation type="submission" date="2022-06" db="EMBL/GenBank/DDBJ databases">
        <authorList>
            <person name="Berger JAMES D."/>
            <person name="Berger JAMES D."/>
        </authorList>
    </citation>
    <scope>NUCLEOTIDE SEQUENCE [LARGE SCALE GENOMIC DNA]</scope>
</reference>
<evidence type="ECO:0000313" key="1">
    <source>
        <dbReference type="Proteomes" id="UP000050795"/>
    </source>
</evidence>
<sequence>MDLTILCGQGELLPCDPECLLIYCYIKLKGAPINLKMQSPVEGNASGYPILCHDSKNYSGIPVILTYLRKEVSSSDFFVVSMTFDFKLPKLL</sequence>
<protein>
    <submittedName>
        <fullName evidence="2">Uncharacterized protein</fullName>
    </submittedName>
</protein>
<reference evidence="2" key="2">
    <citation type="submission" date="2023-11" db="UniProtKB">
        <authorList>
            <consortium name="WormBaseParasite"/>
        </authorList>
    </citation>
    <scope>IDENTIFICATION</scope>
</reference>
<dbReference type="WBParaSite" id="TREG1_114530.2">
    <property type="protein sequence ID" value="TREG1_114530.2"/>
    <property type="gene ID" value="TREG1_114530"/>
</dbReference>
<dbReference type="AlphaFoldDB" id="A0AA85IXC0"/>
<organism evidence="1 2">
    <name type="scientific">Trichobilharzia regenti</name>
    <name type="common">Nasal bird schistosome</name>
    <dbReference type="NCBI Taxonomy" id="157069"/>
    <lineage>
        <taxon>Eukaryota</taxon>
        <taxon>Metazoa</taxon>
        <taxon>Spiralia</taxon>
        <taxon>Lophotrochozoa</taxon>
        <taxon>Platyhelminthes</taxon>
        <taxon>Trematoda</taxon>
        <taxon>Digenea</taxon>
        <taxon>Strigeidida</taxon>
        <taxon>Schistosomatoidea</taxon>
        <taxon>Schistosomatidae</taxon>
        <taxon>Trichobilharzia</taxon>
    </lineage>
</organism>
<name>A0AA85IXC0_TRIRE</name>